<dbReference type="Proteomes" id="UP000827284">
    <property type="component" value="Unassembled WGS sequence"/>
</dbReference>
<keyword evidence="3 4" id="KW-0413">Isomerase</keyword>
<reference evidence="7" key="1">
    <citation type="submission" date="2021-11" db="EMBL/GenBank/DDBJ databases">
        <authorList>
            <person name="Herlambang A."/>
            <person name="Guo Y."/>
            <person name="Takashima Y."/>
            <person name="Nishizawa T."/>
        </authorList>
    </citation>
    <scope>NUCLEOTIDE SEQUENCE</scope>
    <source>
        <strain evidence="7">E1425</strain>
    </source>
</reference>
<comment type="function">
    <text evidence="4">PPIases accelerate the folding of proteins. It catalyzes the cis-trans isomerization of proline imidic peptide bonds in oligopeptides.</text>
</comment>
<dbReference type="Pfam" id="PF00160">
    <property type="entry name" value="Pro_isomerase"/>
    <property type="match status" value="1"/>
</dbReference>
<dbReference type="GO" id="GO:0071013">
    <property type="term" value="C:catalytic step 2 spliceosome"/>
    <property type="evidence" value="ECO:0007669"/>
    <property type="project" value="TreeGrafter"/>
</dbReference>
<dbReference type="EC" id="5.2.1.8" evidence="4"/>
<evidence type="ECO:0000256" key="5">
    <source>
        <dbReference type="SAM" id="MobiDB-lite"/>
    </source>
</evidence>
<evidence type="ECO:0000256" key="1">
    <source>
        <dbReference type="ARBA" id="ARBA00000971"/>
    </source>
</evidence>
<accession>A0A9P3H8J6</accession>
<evidence type="ECO:0000313" key="7">
    <source>
        <dbReference type="EMBL" id="GJJ72064.1"/>
    </source>
</evidence>
<organism evidence="7 8">
    <name type="scientific">Entomortierella parvispora</name>
    <dbReference type="NCBI Taxonomy" id="205924"/>
    <lineage>
        <taxon>Eukaryota</taxon>
        <taxon>Fungi</taxon>
        <taxon>Fungi incertae sedis</taxon>
        <taxon>Mucoromycota</taxon>
        <taxon>Mortierellomycotina</taxon>
        <taxon>Mortierellomycetes</taxon>
        <taxon>Mortierellales</taxon>
        <taxon>Mortierellaceae</taxon>
        <taxon>Entomortierella</taxon>
    </lineage>
</organism>
<dbReference type="AlphaFoldDB" id="A0A9P3H8J6"/>
<dbReference type="EMBL" id="BQFW01000006">
    <property type="protein sequence ID" value="GJJ72064.1"/>
    <property type="molecule type" value="Genomic_DNA"/>
</dbReference>
<name>A0A9P3H8J6_9FUNG</name>
<comment type="catalytic activity">
    <reaction evidence="1 4">
        <text>[protein]-peptidylproline (omega=180) = [protein]-peptidylproline (omega=0)</text>
        <dbReference type="Rhea" id="RHEA:16237"/>
        <dbReference type="Rhea" id="RHEA-COMP:10747"/>
        <dbReference type="Rhea" id="RHEA-COMP:10748"/>
        <dbReference type="ChEBI" id="CHEBI:83833"/>
        <dbReference type="ChEBI" id="CHEBI:83834"/>
        <dbReference type="EC" id="5.2.1.8"/>
    </reaction>
</comment>
<dbReference type="PRINTS" id="PR00153">
    <property type="entry name" value="CSAPPISMRASE"/>
</dbReference>
<evidence type="ECO:0000313" key="8">
    <source>
        <dbReference type="Proteomes" id="UP000827284"/>
    </source>
</evidence>
<reference evidence="7" key="2">
    <citation type="journal article" date="2022" name="Microbiol. Resour. Announc.">
        <title>Whole-Genome Sequence of Entomortierella parvispora E1425, a Mucoromycotan Fungus Associated with Burkholderiaceae-Related Endosymbiotic Bacteria.</title>
        <authorList>
            <person name="Herlambang A."/>
            <person name="Guo Y."/>
            <person name="Takashima Y."/>
            <person name="Narisawa K."/>
            <person name="Ohta H."/>
            <person name="Nishizawa T."/>
        </authorList>
    </citation>
    <scope>NUCLEOTIDE SEQUENCE</scope>
    <source>
        <strain evidence="7">E1425</strain>
    </source>
</reference>
<evidence type="ECO:0000259" key="6">
    <source>
        <dbReference type="PROSITE" id="PS50072"/>
    </source>
</evidence>
<evidence type="ECO:0000256" key="2">
    <source>
        <dbReference type="ARBA" id="ARBA00023110"/>
    </source>
</evidence>
<dbReference type="Gene3D" id="2.40.100.10">
    <property type="entry name" value="Cyclophilin-like"/>
    <property type="match status" value="1"/>
</dbReference>
<dbReference type="SUPFAM" id="SSF50891">
    <property type="entry name" value="Cyclophilin-like"/>
    <property type="match status" value="1"/>
</dbReference>
<feature type="region of interest" description="Disordered" evidence="5">
    <location>
        <begin position="146"/>
        <end position="166"/>
    </location>
</feature>
<gene>
    <name evidence="7" type="ORF">EMPS_04421</name>
</gene>
<dbReference type="InterPro" id="IPR002130">
    <property type="entry name" value="Cyclophilin-type_PPIase_dom"/>
</dbReference>
<protein>
    <recommendedName>
        <fullName evidence="4">Peptidyl-prolyl cis-trans isomerase</fullName>
        <shortName evidence="4">PPIase</shortName>
        <ecNumber evidence="4">5.2.1.8</ecNumber>
    </recommendedName>
</protein>
<evidence type="ECO:0000256" key="3">
    <source>
        <dbReference type="ARBA" id="ARBA00023235"/>
    </source>
</evidence>
<dbReference type="InterPro" id="IPR044666">
    <property type="entry name" value="Cyclophilin_A-like"/>
</dbReference>
<feature type="domain" description="PPIase cyclophilin-type" evidence="6">
    <location>
        <begin position="85"/>
        <end position="267"/>
    </location>
</feature>
<dbReference type="CDD" id="cd00317">
    <property type="entry name" value="cyclophilin"/>
    <property type="match status" value="1"/>
</dbReference>
<comment type="similarity">
    <text evidence="4">Belongs to the cyclophilin-type PPIase family.</text>
</comment>
<proteinExistence type="inferred from homology"/>
<dbReference type="InterPro" id="IPR029000">
    <property type="entry name" value="Cyclophilin-like_dom_sf"/>
</dbReference>
<dbReference type="PROSITE" id="PS50072">
    <property type="entry name" value="CSA_PPIASE_2"/>
    <property type="match status" value="1"/>
</dbReference>
<evidence type="ECO:0000256" key="4">
    <source>
        <dbReference type="RuleBase" id="RU363019"/>
    </source>
</evidence>
<sequence>MAQNTGTLVYLDIEIGDQELKATSWDLYRRGQAFFATHGALYGYSGMTLEELGPEDRQNLQEIYDSNPVLTKGGSITLNEPAPLPGGRLVLRLDTEGCPKTCQNFLNFVESTYTNAVKEATYVNTRFFRLVKDHIIQGGDLTKNDGSGGFSSIPSVENPKPFADERHGLRKGTFKKAGVLAMANRGKNTNGSQFFLTLGQGARWTKALEGSYVAFGEVVEDASANGQTEGDDCGSADGLALLDKLNKIPTDAEERPILAVTIIGCGRQVAEA</sequence>
<dbReference type="OrthoDB" id="193499at2759"/>
<dbReference type="PANTHER" id="PTHR45625:SF4">
    <property type="entry name" value="PEPTIDYLPROLYL ISOMERASE DOMAIN AND WD REPEAT-CONTAINING PROTEIN 1"/>
    <property type="match status" value="1"/>
</dbReference>
<dbReference type="GO" id="GO:0003755">
    <property type="term" value="F:peptidyl-prolyl cis-trans isomerase activity"/>
    <property type="evidence" value="ECO:0007669"/>
    <property type="project" value="UniProtKB-UniRule"/>
</dbReference>
<keyword evidence="8" id="KW-1185">Reference proteome</keyword>
<keyword evidence="2 4" id="KW-0697">Rotamase</keyword>
<comment type="caution">
    <text evidence="7">The sequence shown here is derived from an EMBL/GenBank/DDBJ whole genome shotgun (WGS) entry which is preliminary data.</text>
</comment>
<dbReference type="PANTHER" id="PTHR45625">
    <property type="entry name" value="PEPTIDYL-PROLYL CIS-TRANS ISOMERASE-RELATED"/>
    <property type="match status" value="1"/>
</dbReference>